<reference evidence="13 14" key="1">
    <citation type="submission" date="2015-02" db="EMBL/GenBank/DDBJ databases">
        <title>Single-cell genomics of uncultivated deep-branching MTB reveals a conserved set of magnetosome genes.</title>
        <authorList>
            <person name="Kolinko S."/>
            <person name="Richter M."/>
            <person name="Glockner F.O."/>
            <person name="Brachmann A."/>
            <person name="Schuler D."/>
        </authorList>
    </citation>
    <scope>NUCLEOTIDE SEQUENCE [LARGE SCALE GENOMIC DNA]</scope>
    <source>
        <strain evidence="13">SKK-01</strain>
    </source>
</reference>
<name>A0A0F0CLW6_9BACT</name>
<keyword evidence="8 13" id="KW-0418">Kinase</keyword>
<evidence type="ECO:0000256" key="1">
    <source>
        <dbReference type="ARBA" id="ARBA00000085"/>
    </source>
</evidence>
<dbReference type="InterPro" id="IPR036097">
    <property type="entry name" value="HisK_dim/P_sf"/>
</dbReference>
<dbReference type="InterPro" id="IPR004358">
    <property type="entry name" value="Sig_transdc_His_kin-like_C"/>
</dbReference>
<evidence type="ECO:0000256" key="2">
    <source>
        <dbReference type="ARBA" id="ARBA00004236"/>
    </source>
</evidence>
<dbReference type="SUPFAM" id="SSF55874">
    <property type="entry name" value="ATPase domain of HSP90 chaperone/DNA topoisomerase II/histidine kinase"/>
    <property type="match status" value="1"/>
</dbReference>
<comment type="caution">
    <text evidence="13">The sequence shown here is derived from an EMBL/GenBank/DDBJ whole genome shotgun (WGS) entry which is preliminary data.</text>
</comment>
<keyword evidence="5" id="KW-0597">Phosphoprotein</keyword>
<dbReference type="PROSITE" id="PS50109">
    <property type="entry name" value="HIS_KIN"/>
    <property type="match status" value="1"/>
</dbReference>
<dbReference type="PANTHER" id="PTHR43047">
    <property type="entry name" value="TWO-COMPONENT HISTIDINE PROTEIN KINASE"/>
    <property type="match status" value="1"/>
</dbReference>
<dbReference type="EC" id="2.7.13.3" evidence="3"/>
<dbReference type="InterPro" id="IPR003594">
    <property type="entry name" value="HATPase_dom"/>
</dbReference>
<keyword evidence="10" id="KW-0902">Two-component regulatory system</keyword>
<dbReference type="EMBL" id="JYNY01000372">
    <property type="protein sequence ID" value="KJJ84318.1"/>
    <property type="molecule type" value="Genomic_DNA"/>
</dbReference>
<dbReference type="SMART" id="SM00388">
    <property type="entry name" value="HisKA"/>
    <property type="match status" value="1"/>
</dbReference>
<dbReference type="Proteomes" id="UP000033428">
    <property type="component" value="Unassembled WGS sequence"/>
</dbReference>
<keyword evidence="14" id="KW-1185">Reference proteome</keyword>
<evidence type="ECO:0000313" key="13">
    <source>
        <dbReference type="EMBL" id="KJJ84318.1"/>
    </source>
</evidence>
<dbReference type="InterPro" id="IPR000014">
    <property type="entry name" value="PAS"/>
</dbReference>
<dbReference type="PANTHER" id="PTHR43047:SF72">
    <property type="entry name" value="OSMOSENSING HISTIDINE PROTEIN KINASE SLN1"/>
    <property type="match status" value="1"/>
</dbReference>
<dbReference type="SUPFAM" id="SSF47384">
    <property type="entry name" value="Homodimeric domain of signal transducing histidine kinase"/>
    <property type="match status" value="1"/>
</dbReference>
<feature type="domain" description="Histidine kinase" evidence="12">
    <location>
        <begin position="164"/>
        <end position="382"/>
    </location>
</feature>
<dbReference type="InterPro" id="IPR036890">
    <property type="entry name" value="HATPase_C_sf"/>
</dbReference>
<keyword evidence="6" id="KW-0808">Transferase</keyword>
<accession>A0A0F0CLW6</accession>
<evidence type="ECO:0000256" key="6">
    <source>
        <dbReference type="ARBA" id="ARBA00022679"/>
    </source>
</evidence>
<dbReference type="InterPro" id="IPR005467">
    <property type="entry name" value="His_kinase_dom"/>
</dbReference>
<evidence type="ECO:0000256" key="8">
    <source>
        <dbReference type="ARBA" id="ARBA00022777"/>
    </source>
</evidence>
<comment type="catalytic activity">
    <reaction evidence="1">
        <text>ATP + protein L-histidine = ADP + protein N-phospho-L-histidine.</text>
        <dbReference type="EC" id="2.7.13.3"/>
    </reaction>
</comment>
<dbReference type="CDD" id="cd00082">
    <property type="entry name" value="HisKA"/>
    <property type="match status" value="1"/>
</dbReference>
<evidence type="ECO:0000256" key="4">
    <source>
        <dbReference type="ARBA" id="ARBA00022475"/>
    </source>
</evidence>
<protein>
    <recommendedName>
        <fullName evidence="3">histidine kinase</fullName>
        <ecNumber evidence="3">2.7.13.3</ecNumber>
    </recommendedName>
</protein>
<dbReference type="SMART" id="SM00387">
    <property type="entry name" value="HATPase_c"/>
    <property type="match status" value="1"/>
</dbReference>
<gene>
    <name evidence="13" type="ORF">OMAG_001781</name>
</gene>
<dbReference type="Gene3D" id="3.30.565.10">
    <property type="entry name" value="Histidine kinase-like ATPase, C-terminal domain"/>
    <property type="match status" value="1"/>
</dbReference>
<evidence type="ECO:0000256" key="9">
    <source>
        <dbReference type="ARBA" id="ARBA00022840"/>
    </source>
</evidence>
<keyword evidence="7" id="KW-0547">Nucleotide-binding</keyword>
<dbReference type="Pfam" id="PF02518">
    <property type="entry name" value="HATPase_c"/>
    <property type="match status" value="1"/>
</dbReference>
<dbReference type="SUPFAM" id="SSF55785">
    <property type="entry name" value="PYP-like sensor domain (PAS domain)"/>
    <property type="match status" value="1"/>
</dbReference>
<evidence type="ECO:0000256" key="11">
    <source>
        <dbReference type="ARBA" id="ARBA00023136"/>
    </source>
</evidence>
<dbReference type="PRINTS" id="PR00344">
    <property type="entry name" value="BCTRLSENSOR"/>
</dbReference>
<keyword evidence="11" id="KW-0472">Membrane</keyword>
<dbReference type="InterPro" id="IPR035965">
    <property type="entry name" value="PAS-like_dom_sf"/>
</dbReference>
<comment type="subcellular location">
    <subcellularLocation>
        <location evidence="2">Cell membrane</location>
    </subcellularLocation>
</comment>
<proteinExistence type="predicted"/>
<dbReference type="AlphaFoldDB" id="A0A0F0CLW6"/>
<dbReference type="GO" id="GO:0005524">
    <property type="term" value="F:ATP binding"/>
    <property type="evidence" value="ECO:0007669"/>
    <property type="project" value="UniProtKB-KW"/>
</dbReference>
<evidence type="ECO:0000256" key="7">
    <source>
        <dbReference type="ARBA" id="ARBA00022741"/>
    </source>
</evidence>
<keyword evidence="4" id="KW-1003">Cell membrane</keyword>
<dbReference type="Gene3D" id="1.10.287.130">
    <property type="match status" value="1"/>
</dbReference>
<dbReference type="GO" id="GO:0000155">
    <property type="term" value="F:phosphorelay sensor kinase activity"/>
    <property type="evidence" value="ECO:0007669"/>
    <property type="project" value="InterPro"/>
</dbReference>
<evidence type="ECO:0000313" key="14">
    <source>
        <dbReference type="Proteomes" id="UP000033428"/>
    </source>
</evidence>
<keyword evidence="9" id="KW-0067">ATP-binding</keyword>
<evidence type="ECO:0000256" key="10">
    <source>
        <dbReference type="ARBA" id="ARBA00023012"/>
    </source>
</evidence>
<dbReference type="GO" id="GO:0009927">
    <property type="term" value="F:histidine phosphotransfer kinase activity"/>
    <property type="evidence" value="ECO:0007669"/>
    <property type="project" value="TreeGrafter"/>
</dbReference>
<dbReference type="Pfam" id="PF00512">
    <property type="entry name" value="HisKA"/>
    <property type="match status" value="1"/>
</dbReference>
<organism evidence="13 14">
    <name type="scientific">Candidatus Omnitrophus magneticus</name>
    <dbReference type="NCBI Taxonomy" id="1609969"/>
    <lineage>
        <taxon>Bacteria</taxon>
        <taxon>Pseudomonadati</taxon>
        <taxon>Candidatus Omnitrophota</taxon>
        <taxon>Candidatus Omnitrophus</taxon>
    </lineage>
</organism>
<dbReference type="NCBIfam" id="TIGR00229">
    <property type="entry name" value="sensory_box"/>
    <property type="match status" value="1"/>
</dbReference>
<dbReference type="InterPro" id="IPR003661">
    <property type="entry name" value="HisK_dim/P_dom"/>
</dbReference>
<sequence length="392" mass="44544">MHTKIKRDILYYKYIFRFLFFREEFLMIPTLETIQSILEVAPVGIYIVGHKGNIEYANANIVINSGDSYEELSSLNIFEAPGNKSIGLDEKIKAVFNGESFILKEVEYTSHFSGKKTINNFIGIPLFESGEKKAIIFVEDITYRKRTEEELLKTTETKTRFLSMASHELRTPLAVVGMYISSVLSGAKGPITADQKNYLESAERNVEKLVSLINDLLDYQKMNAGKMPMTFASHNINEVIEETAKDMILLVRKKGLYMNLFLDRTIGKINFDREKIRQVLVNIINNALKFTNKGGIEIHSKELKRNIYIEIKDTGVGIKKEDLPKLFHTFTRIQEKVVSANTGSGLGLSISKNIMEEHRGKITVKSEYEKGSSFSIFLPKRAGNKEAVAQEK</sequence>
<evidence type="ECO:0000256" key="3">
    <source>
        <dbReference type="ARBA" id="ARBA00012438"/>
    </source>
</evidence>
<evidence type="ECO:0000256" key="5">
    <source>
        <dbReference type="ARBA" id="ARBA00022553"/>
    </source>
</evidence>
<dbReference type="Gene3D" id="3.30.450.20">
    <property type="entry name" value="PAS domain"/>
    <property type="match status" value="1"/>
</dbReference>
<evidence type="ECO:0000259" key="12">
    <source>
        <dbReference type="PROSITE" id="PS50109"/>
    </source>
</evidence>
<dbReference type="GO" id="GO:0005886">
    <property type="term" value="C:plasma membrane"/>
    <property type="evidence" value="ECO:0007669"/>
    <property type="project" value="UniProtKB-SubCell"/>
</dbReference>
<dbReference type="FunFam" id="3.30.565.10:FF:000023">
    <property type="entry name" value="PAS domain-containing sensor histidine kinase"/>
    <property type="match status" value="1"/>
</dbReference>